<sequence length="197" mass="20229">MWCRQSSSRIQDIRAVLFDFCGTPSVSPGPDPGSERPGGAGPVTAAGRAAAPVGGWLGRDAVTVLAVLRYRGFATGVIAGWDPDLAAGFREPPIAAHVDVVVFAGPASSPLGAAYLAGCRALDLPSEQCLWVTCGDGGVSAGVGLIRNPATVGDLVDVLALLPPRPGPVRIRAESPAGRHAPYRNDVPATRWLTATT</sequence>
<name>A0A1H2DDQ8_9ACTN</name>
<protein>
    <submittedName>
        <fullName evidence="2">Uncharacterized protein</fullName>
    </submittedName>
</protein>
<dbReference type="AlphaFoldDB" id="A0A1H2DDQ8"/>
<evidence type="ECO:0000313" key="2">
    <source>
        <dbReference type="EMBL" id="SDT80885.1"/>
    </source>
</evidence>
<proteinExistence type="predicted"/>
<accession>A0A1H2DDQ8</accession>
<reference evidence="2 3" key="1">
    <citation type="submission" date="2016-10" db="EMBL/GenBank/DDBJ databases">
        <authorList>
            <person name="de Groot N.N."/>
        </authorList>
    </citation>
    <scope>NUCLEOTIDE SEQUENCE [LARGE SCALE GENOMIC DNA]</scope>
    <source>
        <strain evidence="2 3">DSM 43941</strain>
    </source>
</reference>
<dbReference type="STRING" id="113562.SAMN04489716_9404"/>
<keyword evidence="3" id="KW-1185">Reference proteome</keyword>
<dbReference type="Proteomes" id="UP000198688">
    <property type="component" value="Chromosome I"/>
</dbReference>
<evidence type="ECO:0000256" key="1">
    <source>
        <dbReference type="SAM" id="MobiDB-lite"/>
    </source>
</evidence>
<gene>
    <name evidence="2" type="ORF">SAMN04489716_9404</name>
</gene>
<evidence type="ECO:0000313" key="3">
    <source>
        <dbReference type="Proteomes" id="UP000198688"/>
    </source>
</evidence>
<dbReference type="EMBL" id="LT629758">
    <property type="protein sequence ID" value="SDT80885.1"/>
    <property type="molecule type" value="Genomic_DNA"/>
</dbReference>
<feature type="region of interest" description="Disordered" evidence="1">
    <location>
        <begin position="26"/>
        <end position="45"/>
    </location>
</feature>
<organism evidence="2 3">
    <name type="scientific">Actinoplanes derwentensis</name>
    <dbReference type="NCBI Taxonomy" id="113562"/>
    <lineage>
        <taxon>Bacteria</taxon>
        <taxon>Bacillati</taxon>
        <taxon>Actinomycetota</taxon>
        <taxon>Actinomycetes</taxon>
        <taxon>Micromonosporales</taxon>
        <taxon>Micromonosporaceae</taxon>
        <taxon>Actinoplanes</taxon>
    </lineage>
</organism>